<organism evidence="2 3">
    <name type="scientific">Phaseolus angularis</name>
    <name type="common">Azuki bean</name>
    <name type="synonym">Vigna angularis</name>
    <dbReference type="NCBI Taxonomy" id="3914"/>
    <lineage>
        <taxon>Eukaryota</taxon>
        <taxon>Viridiplantae</taxon>
        <taxon>Streptophyta</taxon>
        <taxon>Embryophyta</taxon>
        <taxon>Tracheophyta</taxon>
        <taxon>Spermatophyta</taxon>
        <taxon>Magnoliopsida</taxon>
        <taxon>eudicotyledons</taxon>
        <taxon>Gunneridae</taxon>
        <taxon>Pentapetalae</taxon>
        <taxon>rosids</taxon>
        <taxon>fabids</taxon>
        <taxon>Fabales</taxon>
        <taxon>Fabaceae</taxon>
        <taxon>Papilionoideae</taxon>
        <taxon>50 kb inversion clade</taxon>
        <taxon>NPAAA clade</taxon>
        <taxon>indigoferoid/millettioid clade</taxon>
        <taxon>Phaseoleae</taxon>
        <taxon>Vigna</taxon>
    </lineage>
</organism>
<proteinExistence type="predicted"/>
<dbReference type="AlphaFoldDB" id="A0A0L9UZP4"/>
<dbReference type="Gramene" id="KOM48340">
    <property type="protein sequence ID" value="KOM48340"/>
    <property type="gene ID" value="LR48_Vigan07g204400"/>
</dbReference>
<feature type="compositionally biased region" description="Basic and acidic residues" evidence="1">
    <location>
        <begin position="69"/>
        <end position="78"/>
    </location>
</feature>
<gene>
    <name evidence="2" type="ORF">LR48_Vigan07g204400</name>
</gene>
<protein>
    <submittedName>
        <fullName evidence="2">Uncharacterized protein</fullName>
    </submittedName>
</protein>
<accession>A0A0L9UZP4</accession>
<dbReference type="Proteomes" id="UP000053144">
    <property type="component" value="Chromosome 7"/>
</dbReference>
<evidence type="ECO:0000256" key="1">
    <source>
        <dbReference type="SAM" id="MobiDB-lite"/>
    </source>
</evidence>
<evidence type="ECO:0000313" key="3">
    <source>
        <dbReference type="Proteomes" id="UP000053144"/>
    </source>
</evidence>
<reference evidence="3" key="1">
    <citation type="journal article" date="2015" name="Proc. Natl. Acad. Sci. U.S.A.">
        <title>Genome sequencing of adzuki bean (Vigna angularis) provides insight into high starch and low fat accumulation and domestication.</title>
        <authorList>
            <person name="Yang K."/>
            <person name="Tian Z."/>
            <person name="Chen C."/>
            <person name="Luo L."/>
            <person name="Zhao B."/>
            <person name="Wang Z."/>
            <person name="Yu L."/>
            <person name="Li Y."/>
            <person name="Sun Y."/>
            <person name="Li W."/>
            <person name="Chen Y."/>
            <person name="Li Y."/>
            <person name="Zhang Y."/>
            <person name="Ai D."/>
            <person name="Zhao J."/>
            <person name="Shang C."/>
            <person name="Ma Y."/>
            <person name="Wu B."/>
            <person name="Wang M."/>
            <person name="Gao L."/>
            <person name="Sun D."/>
            <person name="Zhang P."/>
            <person name="Guo F."/>
            <person name="Wang W."/>
            <person name="Li Y."/>
            <person name="Wang J."/>
            <person name="Varshney R.K."/>
            <person name="Wang J."/>
            <person name="Ling H.Q."/>
            <person name="Wan P."/>
        </authorList>
    </citation>
    <scope>NUCLEOTIDE SEQUENCE</scope>
    <source>
        <strain evidence="3">cv. Jingnong 6</strain>
    </source>
</reference>
<sequence>MRELIEICQTLIFSEEDAFGNDEEGDGGGHEAPVGGGDEEGDGGFDEEATSGAAEDPTGAFNEQPGDDEPAHKDEKVSASHHPSVSIEIDDDGDDDEGEVPLAIPLLRSFVGDPTTTVDVNQLYYAVNVRDSGKRLKIFNDFFASCTIDRKGVLDLCLLNKQISHPNQTSMKIWDGEDKYNGKSMPQYTNEELLGIRKKYVWEWILDNENIRRMKMLAKYGML</sequence>
<evidence type="ECO:0000313" key="2">
    <source>
        <dbReference type="EMBL" id="KOM48340.1"/>
    </source>
</evidence>
<feature type="compositionally biased region" description="Acidic residues" evidence="1">
    <location>
        <begin position="15"/>
        <end position="26"/>
    </location>
</feature>
<feature type="compositionally biased region" description="Acidic residues" evidence="1">
    <location>
        <begin position="37"/>
        <end position="49"/>
    </location>
</feature>
<dbReference type="EMBL" id="CM003377">
    <property type="protein sequence ID" value="KOM48340.1"/>
    <property type="molecule type" value="Genomic_DNA"/>
</dbReference>
<name>A0A0L9UZP4_PHAAN</name>
<feature type="region of interest" description="Disordered" evidence="1">
    <location>
        <begin position="15"/>
        <end position="97"/>
    </location>
</feature>
<feature type="compositionally biased region" description="Acidic residues" evidence="1">
    <location>
        <begin position="88"/>
        <end position="97"/>
    </location>
</feature>